<accession>A0A2H0V1E4</accession>
<dbReference type="GO" id="GO:0005737">
    <property type="term" value="C:cytoplasm"/>
    <property type="evidence" value="ECO:0007669"/>
    <property type="project" value="TreeGrafter"/>
</dbReference>
<evidence type="ECO:0000256" key="2">
    <source>
        <dbReference type="ARBA" id="ARBA00007579"/>
    </source>
</evidence>
<feature type="active site" evidence="11">
    <location>
        <position position="123"/>
    </location>
</feature>
<keyword evidence="5" id="KW-0479">Metal-binding</keyword>
<evidence type="ECO:0000259" key="12">
    <source>
        <dbReference type="PROSITE" id="PS51462"/>
    </source>
</evidence>
<dbReference type="PANTHER" id="PTHR10885">
    <property type="entry name" value="ISOPENTENYL-DIPHOSPHATE DELTA-ISOMERASE"/>
    <property type="match status" value="1"/>
</dbReference>
<dbReference type="GO" id="GO:0004452">
    <property type="term" value="F:isopentenyl-diphosphate delta-isomerase activity"/>
    <property type="evidence" value="ECO:0007669"/>
    <property type="project" value="UniProtKB-UniRule"/>
</dbReference>
<dbReference type="SUPFAM" id="SSF55811">
    <property type="entry name" value="Nudix"/>
    <property type="match status" value="1"/>
</dbReference>
<dbReference type="CDD" id="cd02885">
    <property type="entry name" value="NUDIX_IPP_Isomerase"/>
    <property type="match status" value="1"/>
</dbReference>
<dbReference type="InterPro" id="IPR015797">
    <property type="entry name" value="NUDIX_hydrolase-like_dom_sf"/>
</dbReference>
<dbReference type="EC" id="5.3.3.2" evidence="3 10"/>
<evidence type="ECO:0000256" key="5">
    <source>
        <dbReference type="ARBA" id="ARBA00022723"/>
    </source>
</evidence>
<dbReference type="GO" id="GO:0050992">
    <property type="term" value="P:dimethylallyl diphosphate biosynthetic process"/>
    <property type="evidence" value="ECO:0007669"/>
    <property type="project" value="UniProtKB-UniPathway"/>
</dbReference>
<feature type="active site" evidence="11">
    <location>
        <position position="76"/>
    </location>
</feature>
<dbReference type="InterPro" id="IPR011876">
    <property type="entry name" value="IsopentenylPP_isomerase_typ1"/>
</dbReference>
<dbReference type="GO" id="GO:0046872">
    <property type="term" value="F:metal ion binding"/>
    <property type="evidence" value="ECO:0007669"/>
    <property type="project" value="UniProtKB-KW"/>
</dbReference>
<evidence type="ECO:0000313" key="13">
    <source>
        <dbReference type="EMBL" id="PIR92916.1"/>
    </source>
</evidence>
<dbReference type="PROSITE" id="PS51462">
    <property type="entry name" value="NUDIX"/>
    <property type="match status" value="1"/>
</dbReference>
<keyword evidence="4" id="KW-0963">Cytoplasm</keyword>
<dbReference type="InterPro" id="IPR000086">
    <property type="entry name" value="NUDIX_hydrolase_dom"/>
</dbReference>
<dbReference type="PIRSF" id="PIRSF018427">
    <property type="entry name" value="Isopntndiph_ism"/>
    <property type="match status" value="1"/>
</dbReference>
<dbReference type="GO" id="GO:0009240">
    <property type="term" value="P:isopentenyl diphosphate biosynthetic process"/>
    <property type="evidence" value="ECO:0007669"/>
    <property type="project" value="TreeGrafter"/>
</dbReference>
<dbReference type="NCBIfam" id="TIGR02150">
    <property type="entry name" value="IPP_isom_1"/>
    <property type="match status" value="1"/>
</dbReference>
<evidence type="ECO:0000256" key="11">
    <source>
        <dbReference type="PIRSR" id="PIRSR018427-1"/>
    </source>
</evidence>
<gene>
    <name evidence="13" type="ORF">COT99_03670</name>
</gene>
<evidence type="ECO:0000256" key="3">
    <source>
        <dbReference type="ARBA" id="ARBA00012057"/>
    </source>
</evidence>
<evidence type="ECO:0000256" key="7">
    <source>
        <dbReference type="ARBA" id="ARBA00023211"/>
    </source>
</evidence>
<dbReference type="NCBIfam" id="NF002995">
    <property type="entry name" value="PRK03759.1"/>
    <property type="match status" value="1"/>
</dbReference>
<comment type="pathway">
    <text evidence="1">Isoprenoid biosynthesis; dimethylallyl diphosphate biosynthesis; dimethylallyl diphosphate from isopentenyl diphosphate: step 1/1.</text>
</comment>
<keyword evidence="9 13" id="KW-0413">Isomerase</keyword>
<evidence type="ECO:0000256" key="1">
    <source>
        <dbReference type="ARBA" id="ARBA00004826"/>
    </source>
</evidence>
<evidence type="ECO:0000256" key="4">
    <source>
        <dbReference type="ARBA" id="ARBA00022490"/>
    </source>
</evidence>
<feature type="domain" description="Nudix hydrolase" evidence="12">
    <location>
        <begin position="39"/>
        <end position="171"/>
    </location>
</feature>
<evidence type="ECO:0000256" key="8">
    <source>
        <dbReference type="ARBA" id="ARBA00023229"/>
    </source>
</evidence>
<dbReference type="Pfam" id="PF00293">
    <property type="entry name" value="NUDIX"/>
    <property type="match status" value="1"/>
</dbReference>
<proteinExistence type="inferred from homology"/>
<evidence type="ECO:0000256" key="10">
    <source>
        <dbReference type="NCBIfam" id="TIGR02150"/>
    </source>
</evidence>
<dbReference type="EMBL" id="PFAR01000044">
    <property type="protein sequence ID" value="PIR92916.1"/>
    <property type="molecule type" value="Genomic_DNA"/>
</dbReference>
<keyword evidence="8" id="KW-0414">Isoprene biosynthesis</keyword>
<dbReference type="InterPro" id="IPR056375">
    <property type="entry name" value="Idi_bact"/>
</dbReference>
<keyword evidence="6" id="KW-0460">Magnesium</keyword>
<dbReference type="HAMAP" id="MF_00202">
    <property type="entry name" value="Idi"/>
    <property type="match status" value="1"/>
</dbReference>
<dbReference type="PANTHER" id="PTHR10885:SF0">
    <property type="entry name" value="ISOPENTENYL-DIPHOSPHATE DELTA-ISOMERASE"/>
    <property type="match status" value="1"/>
</dbReference>
<sequence length="189" mass="21866">MQLGAKIVNEIAQEHIILVDENDNNIGVAEKISAHVNAQMHRAFSIFVFNSKGELMLQKRAKKKYHCGGLWSNTCCSHPRPNEPIERGIHRRLREEMGFDCPLEEKFSFKYKITFDNGLTENEYDHVFAGKYENNPVLNPAEADGWRWISLPELKSDIKKNHNRYTHWLKIAINCPQINESATNNTNDK</sequence>
<comment type="similarity">
    <text evidence="2">Belongs to the IPP isomerase type 1 family.</text>
</comment>
<dbReference type="Gene3D" id="3.90.79.10">
    <property type="entry name" value="Nucleoside Triphosphate Pyrophosphohydrolase"/>
    <property type="match status" value="1"/>
</dbReference>
<organism evidence="13 14">
    <name type="scientific">Candidatus Falkowbacteria bacterium CG10_big_fil_rev_8_21_14_0_10_43_10</name>
    <dbReference type="NCBI Taxonomy" id="1974567"/>
    <lineage>
        <taxon>Bacteria</taxon>
        <taxon>Candidatus Falkowiibacteriota</taxon>
    </lineage>
</organism>
<dbReference type="AlphaFoldDB" id="A0A2H0V1E4"/>
<dbReference type="Proteomes" id="UP000228626">
    <property type="component" value="Unassembled WGS sequence"/>
</dbReference>
<dbReference type="UniPathway" id="UPA00059">
    <property type="reaction ID" value="UER00104"/>
</dbReference>
<evidence type="ECO:0000256" key="6">
    <source>
        <dbReference type="ARBA" id="ARBA00022842"/>
    </source>
</evidence>
<evidence type="ECO:0000313" key="14">
    <source>
        <dbReference type="Proteomes" id="UP000228626"/>
    </source>
</evidence>
<protein>
    <recommendedName>
        <fullName evidence="3 10">Isopentenyl-diphosphate delta-isomerase</fullName>
        <ecNumber evidence="3 10">5.3.3.2</ecNumber>
    </recommendedName>
</protein>
<name>A0A2H0V1E4_9BACT</name>
<keyword evidence="7" id="KW-0464">Manganese</keyword>
<comment type="caution">
    <text evidence="13">The sequence shown here is derived from an EMBL/GenBank/DDBJ whole genome shotgun (WGS) entry which is preliminary data.</text>
</comment>
<reference evidence="14" key="1">
    <citation type="submission" date="2017-09" db="EMBL/GenBank/DDBJ databases">
        <title>Depth-based differentiation of microbial function through sediment-hosted aquifers and enrichment of novel symbionts in the deep terrestrial subsurface.</title>
        <authorList>
            <person name="Probst A.J."/>
            <person name="Ladd B."/>
            <person name="Jarett J.K."/>
            <person name="Geller-Mcgrath D.E."/>
            <person name="Sieber C.M.K."/>
            <person name="Emerson J.B."/>
            <person name="Anantharaman K."/>
            <person name="Thomas B.C."/>
            <person name="Malmstrom R."/>
            <person name="Stieglmeier M."/>
            <person name="Klingl A."/>
            <person name="Woyke T."/>
            <person name="Ryan C.M."/>
            <person name="Banfield J.F."/>
        </authorList>
    </citation>
    <scope>NUCLEOTIDE SEQUENCE [LARGE SCALE GENOMIC DNA]</scope>
</reference>
<evidence type="ECO:0000256" key="9">
    <source>
        <dbReference type="ARBA" id="ARBA00023235"/>
    </source>
</evidence>